<keyword evidence="5" id="KW-1185">Reference proteome</keyword>
<gene>
    <name evidence="4" type="ORF">CLAFUR5_12269</name>
</gene>
<evidence type="ECO:0000313" key="5">
    <source>
        <dbReference type="Proteomes" id="UP000756132"/>
    </source>
</evidence>
<evidence type="ECO:0000256" key="2">
    <source>
        <dbReference type="SAM" id="SignalP"/>
    </source>
</evidence>
<evidence type="ECO:0000259" key="3">
    <source>
        <dbReference type="PROSITE" id="PS51412"/>
    </source>
</evidence>
<dbReference type="EMBL" id="CP090172">
    <property type="protein sequence ID" value="UJO22435.1"/>
    <property type="molecule type" value="Genomic_DNA"/>
</dbReference>
<reference evidence="4" key="1">
    <citation type="submission" date="2021-12" db="EMBL/GenBank/DDBJ databases">
        <authorList>
            <person name="Zaccaron A."/>
            <person name="Stergiopoulos I."/>
        </authorList>
    </citation>
    <scope>NUCLEOTIDE SEQUENCE</scope>
    <source>
        <strain evidence="4">Race5_Kim</strain>
    </source>
</reference>
<dbReference type="Proteomes" id="UP000756132">
    <property type="component" value="Chromosome 10"/>
</dbReference>
<feature type="domain" description="MACPF" evidence="3">
    <location>
        <begin position="381"/>
        <end position="694"/>
    </location>
</feature>
<accession>A0A9Q8UU19</accession>
<dbReference type="KEGG" id="ffu:CLAFUR5_12269"/>
<dbReference type="RefSeq" id="XP_047766801.1">
    <property type="nucleotide sequence ID" value="XM_047911417.1"/>
</dbReference>
<dbReference type="InterPro" id="IPR020864">
    <property type="entry name" value="MACPF"/>
</dbReference>
<dbReference type="OrthoDB" id="6150863at2759"/>
<keyword evidence="2" id="KW-0732">Signal</keyword>
<dbReference type="GeneID" id="71992147"/>
<feature type="compositionally biased region" description="Low complexity" evidence="1">
    <location>
        <begin position="38"/>
        <end position="58"/>
    </location>
</feature>
<feature type="region of interest" description="Disordered" evidence="1">
    <location>
        <begin position="37"/>
        <end position="68"/>
    </location>
</feature>
<dbReference type="Pfam" id="PF01823">
    <property type="entry name" value="MACPF"/>
    <property type="match status" value="1"/>
</dbReference>
<name>A0A9Q8UU19_PASFU</name>
<feature type="chain" id="PRO_5040240253" description="MACPF domain-containing protein" evidence="2">
    <location>
        <begin position="22"/>
        <end position="907"/>
    </location>
</feature>
<proteinExistence type="predicted"/>
<reference evidence="4" key="2">
    <citation type="journal article" date="2022" name="Microb. Genom.">
        <title>A chromosome-scale genome assembly of the tomato pathogen Cladosporium fulvum reveals a compartmentalized genome architecture and the presence of a dispensable chromosome.</title>
        <authorList>
            <person name="Zaccaron A.Z."/>
            <person name="Chen L.H."/>
            <person name="Samaras A."/>
            <person name="Stergiopoulos I."/>
        </authorList>
    </citation>
    <scope>NUCLEOTIDE SEQUENCE</scope>
    <source>
        <strain evidence="4">Race5_Kim</strain>
    </source>
</reference>
<dbReference type="AlphaFoldDB" id="A0A9Q8UU19"/>
<sequence>MRCRQMALRLALALAPSLAASKLLTVTQYPSTCSAHYSSSSWPSSSSIDITPTTSQSSETASMTVPSSSPIPHVDICPDYNGQNYTNPASGTYGVHCDIAVNGTRLSSIMARQATMVEQSSQQDCITACQQNDACVALNLSPTSCEYFSNVTGTTDAPGFAALVNLPAERTVVSTLIISVPYTTTPISQVVSTAISTSVSLVPTTIVSTYISTSVSTVPTTILFTVISTSISTVPTTVVTTTVSLSTSTLVATVDQTRYVTATTAIPTTVVSSYISTTLETVYFPSVATATSLVVSTVFFPTTTTSISLVPTTVVSTSLSSYPVTTILVQTATSLVPTTLVTTYITTETATETATETTVSSYGVTATETTSEVSTQVTTERVTATPSVITLPNNLGTQFGGVDVTKGFANPNFIRPGLFNLGGLPGSEYDTQTVYYGATEGQWTYHIPEFLGFTWASQLNTETVTGETKSENQRSLSEKFSANIGFAGFGLEIQHTFEETTNVETFHKYASLYARQQIYRVSVREFPAALQSYLSERALRLFREGDPKAIVDTFGTHYMTSASFGGMRRFASTLDVRDEGISTKLGQALKMKFAVETEAGEVSGGAGNENTDATVQKIHNQMDVKNSIVFGRTYVEGKDDSWIPSLYRNPSAIDFELASLSDLILDPAIKAAVQAEIASRMSSDQVTSNAQALVMWESLRDKVDDAGSGAHNSWATATVNPKQGWFTLGQYGLSGEALNWWSPTRSKGLLIRNIPGSNQQLIRRPDDIDGRWGHAPHYGLYEMISRTPGYYALSGFYYRDNHASFQLMEQENPGMVHESLTLEASDGGELWNDSGSGVNQDARVHWVNQGPPDDDSIRILQIPDGQPQAYFFHTWRGDRDGGGSDIRYRRLDFSKVQFVSNNFINPA</sequence>
<evidence type="ECO:0000313" key="4">
    <source>
        <dbReference type="EMBL" id="UJO22435.1"/>
    </source>
</evidence>
<feature type="compositionally biased region" description="Polar residues" evidence="1">
    <location>
        <begin position="59"/>
        <end position="68"/>
    </location>
</feature>
<evidence type="ECO:0000256" key="1">
    <source>
        <dbReference type="SAM" id="MobiDB-lite"/>
    </source>
</evidence>
<dbReference type="PROSITE" id="PS51412">
    <property type="entry name" value="MACPF_2"/>
    <property type="match status" value="1"/>
</dbReference>
<protein>
    <recommendedName>
        <fullName evidence="3">MACPF domain-containing protein</fullName>
    </recommendedName>
</protein>
<organism evidence="4 5">
    <name type="scientific">Passalora fulva</name>
    <name type="common">Tomato leaf mold</name>
    <name type="synonym">Cladosporium fulvum</name>
    <dbReference type="NCBI Taxonomy" id="5499"/>
    <lineage>
        <taxon>Eukaryota</taxon>
        <taxon>Fungi</taxon>
        <taxon>Dikarya</taxon>
        <taxon>Ascomycota</taxon>
        <taxon>Pezizomycotina</taxon>
        <taxon>Dothideomycetes</taxon>
        <taxon>Dothideomycetidae</taxon>
        <taxon>Mycosphaerellales</taxon>
        <taxon>Mycosphaerellaceae</taxon>
        <taxon>Fulvia</taxon>
    </lineage>
</organism>
<feature type="signal peptide" evidence="2">
    <location>
        <begin position="1"/>
        <end position="21"/>
    </location>
</feature>